<comment type="caution">
    <text evidence="4">The sequence shown here is derived from an EMBL/GenBank/DDBJ whole genome shotgun (WGS) entry which is preliminary data.</text>
</comment>
<keyword evidence="3" id="KW-0472">Membrane</keyword>
<proteinExistence type="predicted"/>
<keyword evidence="3" id="KW-0812">Transmembrane</keyword>
<feature type="coiled-coil region" evidence="1">
    <location>
        <begin position="1239"/>
        <end position="1270"/>
    </location>
</feature>
<keyword evidence="1" id="KW-0175">Coiled coil</keyword>
<name>A0A2H6KIP5_9APIC</name>
<evidence type="ECO:0000313" key="5">
    <source>
        <dbReference type="Proteomes" id="UP000236319"/>
    </source>
</evidence>
<evidence type="ECO:0000256" key="3">
    <source>
        <dbReference type="SAM" id="Phobius"/>
    </source>
</evidence>
<dbReference type="OrthoDB" id="2250192at2759"/>
<evidence type="ECO:0000256" key="2">
    <source>
        <dbReference type="SAM" id="MobiDB-lite"/>
    </source>
</evidence>
<dbReference type="Proteomes" id="UP000236319">
    <property type="component" value="Unassembled WGS sequence"/>
</dbReference>
<feature type="transmembrane region" description="Helical" evidence="3">
    <location>
        <begin position="4153"/>
        <end position="4176"/>
    </location>
</feature>
<dbReference type="GeneID" id="39876627"/>
<dbReference type="EMBL" id="BDSA01000007">
    <property type="protein sequence ID" value="GBE62857.1"/>
    <property type="molecule type" value="Genomic_DNA"/>
</dbReference>
<dbReference type="RefSeq" id="XP_028869100.1">
    <property type="nucleotide sequence ID" value="XM_029013267.1"/>
</dbReference>
<accession>A0A2H6KIP5</accession>
<reference evidence="4 5" key="1">
    <citation type="journal article" date="2017" name="BMC Genomics">
        <title>Whole-genome assembly of Babesia ovata and comparative genomics between closely related pathogens.</title>
        <authorList>
            <person name="Yamagishi J."/>
            <person name="Asada M."/>
            <person name="Hakimi H."/>
            <person name="Tanaka T.Q."/>
            <person name="Sugimoto C."/>
            <person name="Kawazu S."/>
        </authorList>
    </citation>
    <scope>NUCLEOTIDE SEQUENCE [LARGE SCALE GENOMIC DNA]</scope>
    <source>
        <strain evidence="4 5">Miyake</strain>
    </source>
</reference>
<sequence>MDLDKWIVKTTKDIEAAQNLVQKILDEVNGIAKSQNLPKLESAIHKVETELDGRAKDLQKWKAAAEKVLQGTIEKGYDVHKNMDPTQQKDPPGEATQIGKGLQQITTAKEAVSGVNQKLIDVHGDLHNWNTTAGEVLRKVVTKAQDVRDKLDPNTQDDQHKIGKNIKTIEEAKTQLDSAKDQLGEQVTKLGTWITDAEKIRQQAEQKAKEAYDKLKVNKTLDKNVKKIVAAKDRINEVYGKLNGHIGSLNSWKQEASTVLDGAIGKATEVWHALDDSETRKGIGKEIDGIDKAKTQIQTANKELEGHVKSLEDWKSAAGNVITKANEKCDEILKRVYKGDRPDGVIKQQAEALQNKAKDLLTAYAEAHTEVTGLTLKVQNAVKDLEEGMKEDLQRLQGSIVQKMKSHVGGMLGEIKTQVGQIKGDASLNTGLEGIEQGVQHYFTFFQSTFTKAVGGWIDDILAHNGLIKKLLGWQGKWVEEELRKQLNDSGLGGFIKEPLEKEINAAVEMFKYTQSTDTDGIQQKITQVKNACTLFAKALDEKLEKDPESDGVLALAKKAKDAMNSPESRSTKGNLQRVLEKADCQCGCGNNCKKGTPDKCQKCEQPKCNLTQAIATTLLVVSSVARQVGKELNSVFLNIDEKHGISPSEGSIASILDRMTPVVNGLHDNLEKALNGQGSDHKVGNQAKISDKLDKAIDTEVADKFPKETAQPSGAPSAPPNYKLGEVAKEYNTHMTEKVSKEWDKITSKIPELQVSAENKTKYSGKQGKDAVQQEIKDLHSDHGQKFDGFVKAVRDLVKKEDQNPPLQGKKEDVYHYVEDLDGMIKNGSGDENYALKSDAGKTVKRLEKIHEVVKGLQEKALPPQITKIQDAKQAIVDELRNLRKELKGEQGKKDGVVDQLTDLMITGLNNVDKWQPNGKEAKGFDNIKNTLHTQQTQLTTQPAAISTGVNQITQELEKLRGELKGKHGSKEDVIHALKFLISDGFGTERWKNSKNFFSNDDGQEVDGLGKIHKDLKGQNAKLPTATDKITDAIKNIRRQLALVGIRLHNVVVDGDVVDYLQALQRQIGKSRVKDKENLHGINEEIKMLKNTDFTTHPNNIQDAVTKMTSALTTLQGDLQDNVTGKLTKLREQGLQKGVNWDDKAQSVKGFETIKEEIDNLQKERFSKHSDITAGIQGITLSLNSLRDTLENDVTKRLQKLRDSGLNEGREAWTIDNNSAKGLTKITEDIEAIKTKDVEDVKEKLKELCTAIRTEANELKRDLKRLKGDSLDELTGIKDQLHNLQIRLVSGPIQACKEFIDRDADRFARECIASLTAFVNGQVATAIDDITAFARQQYVSNIKEALKAFARKVEEELRELPWEIDRDLRLEYKGLMARVEHGLQNDLNVQKLKESRSLPPLSSAFMRFYSSLEDHVDREINRFHDEEQRKNPKRQDAQEHSTRLSAVNEAFHALLTYFKDNDTFDHRLLALLRSLTDALSHLRPESFAKPSSPLLDGLVEGLTKFVAEFTCAYVSRYAGQTFTAALVENETLTETVRSQGTKSVTAKNVTKLTPYGAMCAKVFLTTLPTLCDAFTRLAEQCGKNGKWRDYNNNLRNGLGTFLHRCGYKVSTSPTLQDGELRDECNGHDVFVLVSQKIKETHDNAHLKKCLSLTHACNLLQLLKCLCTHLTEYYRTCHLKLHPSPRPPCSIYEMLQWCCGLTYNAVYLGLNSEALPLLFEAEEQDSAESDVALINLSSLALEAYPQNVTPASLTDALTEVCHTSHSVLTTLLGFGHAGGIYACDFNTNPAGLLYPGDADALLCLLFDVLKRLHQQLYLLYRRCTYNARHGGWLDCWYGRGVGGSSWRCNTMQCANQICDQQCNQTHNQICNQRCDQHPKCGVKSPLQSFLEDGLVGFLPHQLSPKDTCVSCSGCDTESPGLPCKTPMGLSNITRLASRAGTGRRIMDVLGALCGGKSSPLTRLCGFLNCLLTRPPRTPDDLFAFYFNFICEWHNDGEHRKAAFEDAVGDACFWQRGVTLDVSTIFGTSDHGSVTNMPHLTGDLFSLVECNGTPRSAPSHPCGPYLKPLGHDVRATFAREHAHLYLSWVVYLTETFYDYLRSLLRDCERNCADATSECHARSCDNQCPAKRRPMAPDSEHLESCPSIADCDSTTPTLFQYGFALRDAHSLAGSTRGHHSKRTCEDLCTALQVAVKQMNPLHRLAHETIPEFLYGIRLPFLYTITALWSIATLYILVILLYRMDVLRIRSHLLTTRASHLIDVKALLAGSRRMLSLYKDITNLNTWITEAEKIRQAAEEKAKEAYDKLKVNETLSNKIGEIVTANEKIKGVHTQLSGVGKSLSDWKIKAGEVLTGAIEKATQVHDALKDDNKSEISKSVNSIEDAKSKIVDANKTLGTEVENLGKWKSAAKDVITKAQGKCDDILGKVYKNGKPDGVIKQQADAMQKKAENLLTAYSQAHEKVMALETAVPAAITDLETGMKQDLQTLQKSIVEGMKKHVGSMLGEIQKSVGQIKGEAGQPGDGHNSWKIENGSGIEAVANALISSYANAFSEAWSFKRIVGGWAEGILGKDKDDTKPPKKWLQKFVQDNGGKGSGMDVVTLLKGGDRGFVWSNKIIEQIKTKLHSEIEAGKKKVDTSSGKIEKTITSVKNACEAFVSGLDEKLASDGIQKLADQIFEGIVSEGKWKGYGGHDIQAAIKPAIQAALIGLSATASQVANEIDSILLLKDRVNGKSIAQVLDKVVEETKKLHNNLEDAYQATKQAAASPTSSTQDNEILKSVQGIEQQVNEGMQQGGGDLEVEKVMTSFEEKKKEAPDPSGKKGLYKKLTDVDIPQALQPFEQMKEFQEAQVKQELTKGQVKEANKAVSQHLSTIETGLKEIAWFVDSKAKGGKQPEKYTGDQDGIKDYLDELKSALDQGKLNGADKGLNDIYEKINELKDGAFNTGPTQIDTAVTLIKAQLQELREKLKNDDDNDKNPVVNALQDLQTKGLGTGDKDWTPNGKKLSGLGRIQYELTYQNKVLPVQTKIIEKAIADIKWELIKLGADLDYPFTPDDILDNLTLLKHKIGRNTKYGDSLQVIHNEIQQLQSVVFTQKPLAIHQANSAIKGELKDLQGVLQGSKPGKDVIKSLEDLQSNGLSGDKVWNVNGQDKKGLKSIESALKAQQTTLGQQPGKIDQGAQSITNELNRLQKDLQNNVTEKLKKLKESGLNNGGTNWTTDKANVNGIQKITTDIETIKDRDVKDVKEKLKELCTEIRHIAKDTAFTLKEVKEKNLEELTEIKENLRKLQIRLVSGPIKACKEFINKDADRFGRECIAFLTAFVNGQVATAIEDITAFAKQQYVSNIKELLKLFARKVEEELSPLPPLINGDLQIGYKGFVYDFQQRFESHISPLKGTLQLDALSTAFKRFHLALSGYLSTEIKRVHSEESKKKNPSLPPAEDHYAERLYQVTQALEELLEHISREKRFDRRLPEMLDKLAKAVGALRPEKFAKVTTPILDGVAEAADKFEKELRTVYISTYDGAFEGRVLYHEGRKVYTPEAAKCAMILLTITDTLFRDLNELRMKCADEWSDKLINPFTPLGAFLQQRGYRVTSACVPDGELRNDSDCRGTKIYELVKRSLQPLDELHDMLKCYLRLCHLRVPPEPRYPGTVRDILAWFAGLPYSVLYERVQAHCNVLFRGEGDAVVKHCLLCIPGALGLVTHHSSTLLVTICGNGRGFDHADYPYACNFWDNSRGLHYPSDLADLLHMLTHLCKCLLLALNFLRARCKYDASTGHGWRDCRYGRSVPAASWQCNKHLMCEPNGRPTCRPNGQPMCQSTCQPKSPLQAHLMDHLAGFLPHKLASVGCDSQCDTCSIASPGMPCVTPMGFWDLPDAGSIVGSGEQICAVLTALCSGAESPLPTLLRCLSSIDPSPPQSLGDMFAFYCNVFRCRQSAEYVDNVHFTGHLSTAAIPSVSLYLCPTTQAAQLTNALTRLHHSPDDHSGASPTDAATNTLQATHSDLSSLTVRSRCADSLTCAPYLQPLSFHAYHTFPEKHAEVYLSWVIYTAWRFWYLLEQLLNAFQDIDCASSGCSTCPCRPGQHGVDLNCKCKALVSCHGVLPTFHAYGFTFGNTRALHGNNRKYCRNFRTQLSQVVHSNHFANLFRQIDELLYCIRMPFLLCLAALWVIATLYISHTVLYRMDVLRIRSHLLTTRASHLIDVKALLAGSRRMLSLYKDVDYFDDDVHP</sequence>
<dbReference type="VEuPathDB" id="PiroplasmaDB:BOVATA_043500"/>
<feature type="region of interest" description="Disordered" evidence="2">
    <location>
        <begin position="1423"/>
        <end position="1443"/>
    </location>
</feature>
<evidence type="ECO:0000313" key="4">
    <source>
        <dbReference type="EMBL" id="GBE62857.1"/>
    </source>
</evidence>
<keyword evidence="5" id="KW-1185">Reference proteome</keyword>
<protein>
    <submittedName>
        <fullName evidence="4">Extracellular matrix-binding ebh, putative</fullName>
    </submittedName>
</protein>
<gene>
    <name evidence="4" type="ORF">BOVATA_043500</name>
</gene>
<feature type="coiled-coil region" evidence="1">
    <location>
        <begin position="3238"/>
        <end position="3287"/>
    </location>
</feature>
<organism evidence="4 5">
    <name type="scientific">Babesia ovata</name>
    <dbReference type="NCBI Taxonomy" id="189622"/>
    <lineage>
        <taxon>Eukaryota</taxon>
        <taxon>Sar</taxon>
        <taxon>Alveolata</taxon>
        <taxon>Apicomplexa</taxon>
        <taxon>Aconoidasida</taxon>
        <taxon>Piroplasmida</taxon>
        <taxon>Babesiidae</taxon>
        <taxon>Babesia</taxon>
    </lineage>
</organism>
<evidence type="ECO:0000256" key="1">
    <source>
        <dbReference type="SAM" id="Coils"/>
    </source>
</evidence>
<feature type="coiled-coil region" evidence="1">
    <location>
        <begin position="166"/>
        <end position="214"/>
    </location>
</feature>
<keyword evidence="3" id="KW-1133">Transmembrane helix</keyword>
<feature type="coiled-coil region" evidence="1">
    <location>
        <begin position="867"/>
        <end position="894"/>
    </location>
</feature>